<dbReference type="PANTHER" id="PTHR47939">
    <property type="entry name" value="MEMBRANE-ASSOCIATED SALT-INDUCIBLE PROTEIN-LIKE"/>
    <property type="match status" value="1"/>
</dbReference>
<dbReference type="InterPro" id="IPR011990">
    <property type="entry name" value="TPR-like_helical_dom_sf"/>
</dbReference>
<dbReference type="OrthoDB" id="185373at2759"/>
<evidence type="ECO:0000256" key="2">
    <source>
        <dbReference type="SAM" id="MobiDB-lite"/>
    </source>
</evidence>
<feature type="compositionally biased region" description="Low complexity" evidence="2">
    <location>
        <begin position="1111"/>
        <end position="1128"/>
    </location>
</feature>
<feature type="repeat" description="PPR" evidence="1">
    <location>
        <begin position="848"/>
        <end position="882"/>
    </location>
</feature>
<dbReference type="PANTHER" id="PTHR47939:SF1">
    <property type="entry name" value="OS04G0684500 PROTEIN"/>
    <property type="match status" value="1"/>
</dbReference>
<dbReference type="PROSITE" id="PS51375">
    <property type="entry name" value="PPR"/>
    <property type="match status" value="3"/>
</dbReference>
<name>A0A9P6MUG1_9FUNG</name>
<proteinExistence type="predicted"/>
<organism evidence="3 4">
    <name type="scientific">Entomortierella chlamydospora</name>
    <dbReference type="NCBI Taxonomy" id="101097"/>
    <lineage>
        <taxon>Eukaryota</taxon>
        <taxon>Fungi</taxon>
        <taxon>Fungi incertae sedis</taxon>
        <taxon>Mucoromycota</taxon>
        <taxon>Mortierellomycotina</taxon>
        <taxon>Mortierellomycetes</taxon>
        <taxon>Mortierellales</taxon>
        <taxon>Mortierellaceae</taxon>
        <taxon>Entomortierella</taxon>
    </lineage>
</organism>
<gene>
    <name evidence="3" type="ORF">BGZ80_010690</name>
</gene>
<evidence type="ECO:0000313" key="4">
    <source>
        <dbReference type="Proteomes" id="UP000703661"/>
    </source>
</evidence>
<keyword evidence="4" id="KW-1185">Reference proteome</keyword>
<sequence>MQALVVIDKAKEHDYMREFSKDPSLAMNVTRRHLQDLYLVEYCCRFVCAHENQQGNIDIVNTLEHLNSTVLESVRAFRIRVKTEYKTTFQLNQDPLLDYTLAILTKSWNELSSDLDYRLPSQGFSPEQTALASAASPFLRALMNRRLFPSTTLILHNIAMDHGSVSSSRRAVLEMYLSNSDQKSSMQWIWLWDRRDPQDWLDQWTQPEFRQWLVEQIFQSNRPDWIIDLFRLTSKASGVSHTWIRDLLAATSDISRSAMAKENRSLEEILRLSDMDAEVFSSKKQYYNFCSWRRSDHLQSWLSGLQEPSLVISHRNHVAEHVLWREMAMIGAFSRVMSREDIINSLNPAVIATISPSDIPLQRRPFDSFPGTSSSSDKYRDTLTDYLDEKAIESLKTCPTQPDNNLSQMDANQNSPEAFTLLKRAIQEVMSQYHAEDKSPQTALDTYKNLLHDIVHNAAFRLGYMDLVSQATEARFYALYGEHVWNKVVPASRDDAAPNNNLDDGPTQEHRALDIPEVRDFVANHMRPTIAKMSASRILTEGSPIVTWEGKLSDWFMAVAKAFPITGPMARNLQYKAYLKPGTHAYDQTLKTLLENHELDLAANLHSHAYGLTDVSGLLKTGAKRPAVKEVETIIHKLATSDKDPHHLERAQWIFDQHLKREHVLAESDCSYEKRCVVDIQIVTELVGAWCRRAQFTKARDVVKVMWDQGIQPNMIFYNTMLKSLMDLAPYSRTGGRSMGSGKRPGMRELGREIMVRQLLRSRALSGGGEASEDDVAKIVRSELDFGWDLLQDVISTASERQARRIHLPAYGVDSPSMLKSLITQTISWSHRTQSSDATLDSGQFMPDAYTFSILLGAFANRGEIESISELFVEMKRLNLEPDAVICSILANAFAKKGDLRALDRVIQEARARYIDPGLYLANVVLDSLVEKGVSASKLRETLDGMITGILASGDQNVDTGDDTEIPVRRLGTAAHGHHRIETQKRAGVASNGLTDKSLEPSLKVEPGLDAVTLTTLIKYHSRQNDIGAALDMIQLMVQAGFVPDGRVYVLLIAASIRKQDIVAGISTIQAIRVYSKMFPDAKAWKGLLRCAMELEKQGLMADKQQYPGELLSRSPGSLGPKGSGSSSNEAIQQQQREEPVFSVLKELSNVLDEIEAEAAVNGKQAGDASKEYLLKILTTSWISLSENSISGVAETCGPHVDGGSMVMSPEVKGKNGLLRRLLNHMLRVQQGSRKRSRRSLKQDQQPQKEDLESAAEIEQRCEHAIWLVRLVESHGIELGQRWMWDVVIPRIQSLTQRNPGLIMKQLGGARRYPRRNRKQKKDTLEKKD</sequence>
<feature type="region of interest" description="Disordered" evidence="2">
    <location>
        <begin position="1231"/>
        <end position="1255"/>
    </location>
</feature>
<accession>A0A9P6MUG1</accession>
<evidence type="ECO:0008006" key="5">
    <source>
        <dbReference type="Google" id="ProtNLM"/>
    </source>
</evidence>
<evidence type="ECO:0000313" key="3">
    <source>
        <dbReference type="EMBL" id="KAG0014048.1"/>
    </source>
</evidence>
<dbReference type="Gene3D" id="1.25.40.10">
    <property type="entry name" value="Tetratricopeptide repeat domain"/>
    <property type="match status" value="3"/>
</dbReference>
<evidence type="ECO:0000256" key="1">
    <source>
        <dbReference type="PROSITE-ProRule" id="PRU00708"/>
    </source>
</evidence>
<protein>
    <recommendedName>
        <fullName evidence="5">Pentatricopeptide repeat protein</fullName>
    </recommendedName>
</protein>
<feature type="repeat" description="PPR" evidence="1">
    <location>
        <begin position="679"/>
        <end position="713"/>
    </location>
</feature>
<dbReference type="NCBIfam" id="TIGR00756">
    <property type="entry name" value="PPR"/>
    <property type="match status" value="2"/>
</dbReference>
<dbReference type="InterPro" id="IPR002885">
    <property type="entry name" value="PPR_rpt"/>
</dbReference>
<feature type="region of interest" description="Disordered" evidence="2">
    <location>
        <begin position="1111"/>
        <end position="1133"/>
    </location>
</feature>
<comment type="caution">
    <text evidence="3">The sequence shown here is derived from an EMBL/GenBank/DDBJ whole genome shotgun (WGS) entry which is preliminary data.</text>
</comment>
<reference evidence="3" key="1">
    <citation type="journal article" date="2020" name="Fungal Divers.">
        <title>Resolving the Mortierellaceae phylogeny through synthesis of multi-gene phylogenetics and phylogenomics.</title>
        <authorList>
            <person name="Vandepol N."/>
            <person name="Liber J."/>
            <person name="Desiro A."/>
            <person name="Na H."/>
            <person name="Kennedy M."/>
            <person name="Barry K."/>
            <person name="Grigoriev I.V."/>
            <person name="Miller A.N."/>
            <person name="O'Donnell K."/>
            <person name="Stajich J.E."/>
            <person name="Bonito G."/>
        </authorList>
    </citation>
    <scope>NUCLEOTIDE SEQUENCE</scope>
    <source>
        <strain evidence="3">NRRL 2769</strain>
    </source>
</reference>
<dbReference type="Proteomes" id="UP000703661">
    <property type="component" value="Unassembled WGS sequence"/>
</dbReference>
<feature type="region of interest" description="Disordered" evidence="2">
    <location>
        <begin position="1309"/>
        <end position="1329"/>
    </location>
</feature>
<dbReference type="EMBL" id="JAAAID010000772">
    <property type="protein sequence ID" value="KAG0014048.1"/>
    <property type="molecule type" value="Genomic_DNA"/>
</dbReference>
<dbReference type="Pfam" id="PF13041">
    <property type="entry name" value="PPR_2"/>
    <property type="match status" value="1"/>
</dbReference>
<feature type="compositionally biased region" description="Basic residues" evidence="2">
    <location>
        <begin position="1312"/>
        <end position="1321"/>
    </location>
</feature>
<feature type="repeat" description="PPR" evidence="1">
    <location>
        <begin position="1010"/>
        <end position="1044"/>
    </location>
</feature>
<dbReference type="Pfam" id="PF01535">
    <property type="entry name" value="PPR"/>
    <property type="match status" value="1"/>
</dbReference>
<dbReference type="InterPro" id="IPR050667">
    <property type="entry name" value="PPR-containing_protein"/>
</dbReference>